<reference evidence="2 4" key="1">
    <citation type="submission" date="2015-09" db="EMBL/GenBank/DDBJ databases">
        <authorList>
            <person name="Rodrigo-Torres L."/>
            <person name="Arahal D.R."/>
        </authorList>
    </citation>
    <scope>NUCLEOTIDE SEQUENCE [LARGE SCALE GENOMIC DNA]</scope>
    <source>
        <strain evidence="2 4">CECT 5118</strain>
    </source>
</reference>
<gene>
    <name evidence="2" type="ORF">TL5118_02085</name>
    <name evidence="3" type="ORF">TL5120_00801</name>
</gene>
<keyword evidence="1" id="KW-0812">Transmembrane</keyword>
<proteinExistence type="predicted"/>
<dbReference type="AlphaFoldDB" id="A0A0P1FGV8"/>
<feature type="transmembrane region" description="Helical" evidence="1">
    <location>
        <begin position="66"/>
        <end position="85"/>
    </location>
</feature>
<reference evidence="3 5" key="2">
    <citation type="submission" date="2015-09" db="EMBL/GenBank/DDBJ databases">
        <authorList>
            <consortium name="Swine Surveillance"/>
        </authorList>
    </citation>
    <scope>NUCLEOTIDE SEQUENCE [LARGE SCALE GENOMIC DNA]</scope>
    <source>
        <strain evidence="3 5">5120</strain>
    </source>
</reference>
<keyword evidence="1" id="KW-0472">Membrane</keyword>
<evidence type="ECO:0000313" key="3">
    <source>
        <dbReference type="EMBL" id="CUH71021.1"/>
    </source>
</evidence>
<dbReference type="EMBL" id="CYSB01000028">
    <property type="protein sequence ID" value="CUH67181.1"/>
    <property type="molecule type" value="Genomic_DNA"/>
</dbReference>
<sequence>MFALARLAFFGFIVLTILYVGVSIYSRLVRRSKLAKQWQEEGGVGDRDAFIREGLEDYDDSFRRKLILLIYIVPVVLVAVTVYLVNFY</sequence>
<dbReference type="OrthoDB" id="7632202at2"/>
<evidence type="ECO:0000313" key="4">
    <source>
        <dbReference type="Proteomes" id="UP000051086"/>
    </source>
</evidence>
<evidence type="ECO:0000256" key="1">
    <source>
        <dbReference type="SAM" id="Phobius"/>
    </source>
</evidence>
<accession>A0A0P1FGV8</accession>
<evidence type="ECO:0000313" key="2">
    <source>
        <dbReference type="EMBL" id="CUH67181.1"/>
    </source>
</evidence>
<dbReference type="RefSeq" id="WP_058242344.1">
    <property type="nucleotide sequence ID" value="NZ_CYSB01000028.1"/>
</dbReference>
<dbReference type="Proteomes" id="UP000051086">
    <property type="component" value="Unassembled WGS sequence"/>
</dbReference>
<organism evidence="3 5">
    <name type="scientific">Thalassovita autumnalis</name>
    <dbReference type="NCBI Taxonomy" id="2072972"/>
    <lineage>
        <taxon>Bacteria</taxon>
        <taxon>Pseudomonadati</taxon>
        <taxon>Pseudomonadota</taxon>
        <taxon>Alphaproteobacteria</taxon>
        <taxon>Rhodobacterales</taxon>
        <taxon>Roseobacteraceae</taxon>
        <taxon>Thalassovita</taxon>
    </lineage>
</organism>
<dbReference type="EMBL" id="CYSC01000016">
    <property type="protein sequence ID" value="CUH71021.1"/>
    <property type="molecule type" value="Genomic_DNA"/>
</dbReference>
<keyword evidence="1" id="KW-1133">Transmembrane helix</keyword>
<protein>
    <recommendedName>
        <fullName evidence="6">Cation/multidrug efflux pump</fullName>
    </recommendedName>
</protein>
<evidence type="ECO:0008006" key="6">
    <source>
        <dbReference type="Google" id="ProtNLM"/>
    </source>
</evidence>
<evidence type="ECO:0000313" key="5">
    <source>
        <dbReference type="Proteomes" id="UP000051887"/>
    </source>
</evidence>
<keyword evidence="4" id="KW-1185">Reference proteome</keyword>
<name>A0A0P1FGV8_9RHOB</name>
<dbReference type="Proteomes" id="UP000051887">
    <property type="component" value="Unassembled WGS sequence"/>
</dbReference>
<feature type="transmembrane region" description="Helical" evidence="1">
    <location>
        <begin position="6"/>
        <end position="26"/>
    </location>
</feature>